<reference evidence="2 3" key="1">
    <citation type="journal article" date="2024" name="Nat. Commun.">
        <title>Phylogenomics reveals the evolutionary origins of lichenization in chlorophyte algae.</title>
        <authorList>
            <person name="Puginier C."/>
            <person name="Libourel C."/>
            <person name="Otte J."/>
            <person name="Skaloud P."/>
            <person name="Haon M."/>
            <person name="Grisel S."/>
            <person name="Petersen M."/>
            <person name="Berrin J.G."/>
            <person name="Delaux P.M."/>
            <person name="Dal Grande F."/>
            <person name="Keller J."/>
        </authorList>
    </citation>
    <scope>NUCLEOTIDE SEQUENCE [LARGE SCALE GENOMIC DNA]</scope>
    <source>
        <strain evidence="2 3">SAG 2523</strain>
    </source>
</reference>
<organism evidence="2 3">
    <name type="scientific">Apatococcus fuscideae</name>
    <dbReference type="NCBI Taxonomy" id="2026836"/>
    <lineage>
        <taxon>Eukaryota</taxon>
        <taxon>Viridiplantae</taxon>
        <taxon>Chlorophyta</taxon>
        <taxon>core chlorophytes</taxon>
        <taxon>Trebouxiophyceae</taxon>
        <taxon>Chlorellales</taxon>
        <taxon>Chlorellaceae</taxon>
        <taxon>Apatococcus</taxon>
    </lineage>
</organism>
<name>A0AAW1T1J8_9CHLO</name>
<gene>
    <name evidence="2" type="ORF">WJX84_004850</name>
</gene>
<feature type="region of interest" description="Disordered" evidence="1">
    <location>
        <begin position="333"/>
        <end position="357"/>
    </location>
</feature>
<protein>
    <submittedName>
        <fullName evidence="2">Uncharacterized protein</fullName>
    </submittedName>
</protein>
<sequence>MLTKLEAQMATQVTFQQHSESLTLLRMIVDLLCTLGRPQTDWALMRSATWRQANILRQLIGPYRTRSEALMEAQARVLAALARLRTHSQHWTSICLDHSGTRWMELCLLGSHLGKVNLMGCNTITQEVQALVLPHKAQYGVAHNAPTGMLAADHPERVAELASRTPWSHPPKPMSLLAAMKARDISCVRARLCPSGKSIKPEHWEAAVGDGDTDMLRLLLEHGTGGEHGEWNTFADPNLMSQAVKIGVPALDKLQSAQFPCAIGSDLLAKAISTNDAETVAWVAHRRPSKQFAMLPADESSAWRRSVPANQGVIYASMRLAYAQTLSRALSEEDSPAPNFASVGAENLQHDPAATPE</sequence>
<evidence type="ECO:0000313" key="3">
    <source>
        <dbReference type="Proteomes" id="UP001485043"/>
    </source>
</evidence>
<keyword evidence="3" id="KW-1185">Reference proteome</keyword>
<dbReference type="AlphaFoldDB" id="A0AAW1T1J8"/>
<evidence type="ECO:0000256" key="1">
    <source>
        <dbReference type="SAM" id="MobiDB-lite"/>
    </source>
</evidence>
<accession>A0AAW1T1J8</accession>
<proteinExistence type="predicted"/>
<dbReference type="EMBL" id="JALJOV010000505">
    <property type="protein sequence ID" value="KAK9863183.1"/>
    <property type="molecule type" value="Genomic_DNA"/>
</dbReference>
<evidence type="ECO:0000313" key="2">
    <source>
        <dbReference type="EMBL" id="KAK9863183.1"/>
    </source>
</evidence>
<comment type="caution">
    <text evidence="2">The sequence shown here is derived from an EMBL/GenBank/DDBJ whole genome shotgun (WGS) entry which is preliminary data.</text>
</comment>
<dbReference type="Proteomes" id="UP001485043">
    <property type="component" value="Unassembled WGS sequence"/>
</dbReference>